<dbReference type="EMBL" id="JBHMFC010000103">
    <property type="protein sequence ID" value="MFB9057881.1"/>
    <property type="molecule type" value="Genomic_DNA"/>
</dbReference>
<keyword evidence="1" id="KW-0812">Transmembrane</keyword>
<dbReference type="RefSeq" id="WP_379862133.1">
    <property type="nucleotide sequence ID" value="NZ_JBHMFC010000103.1"/>
</dbReference>
<keyword evidence="1" id="KW-1133">Transmembrane helix</keyword>
<sequence>MIKILKSKIIAGFKSRRINVFLLFLLISFIILIFSKLSKQYTNTIPFNIHKVNVPPEAVILNDSNRVLHITLKTYGFGWLKYYIKKPNITIDFESDVYRTSSKFVWFKSKAYLKNTQFGDQVELLNLKPDTLVFRYDVNMVKKVPIVLDSDIKYSPGYDVFDSIKTVPDSIAVVGAKEFVSKIKNIKTNVLKLNEVKTNIDKAISLKLPKNNQGLKFSNETVKVKAHVERFTEGTLKVPVDLVNVPEGLSLNFFPKIVHVTYYTSLNNFNTISSKDFKVECDYNKLTQTQSFLIPQVVKAPENVKNVKIHQQHIEFIIKE</sequence>
<evidence type="ECO:0000256" key="1">
    <source>
        <dbReference type="SAM" id="Phobius"/>
    </source>
</evidence>
<name>A0ABV5FEJ7_9FLAO</name>
<feature type="transmembrane region" description="Helical" evidence="1">
    <location>
        <begin position="20"/>
        <end position="38"/>
    </location>
</feature>
<gene>
    <name evidence="2" type="ORF">ACFFU9_14135</name>
</gene>
<proteinExistence type="predicted"/>
<dbReference type="PANTHER" id="PTHR37804">
    <property type="entry name" value="CDAA REGULATORY PROTEIN CDAR"/>
    <property type="match status" value="1"/>
</dbReference>
<comment type="caution">
    <text evidence="2">The sequence shown here is derived from an EMBL/GenBank/DDBJ whole genome shotgun (WGS) entry which is preliminary data.</text>
</comment>
<accession>A0ABV5FEJ7</accession>
<organism evidence="2 3">
    <name type="scientific">Mariniflexile ostreae</name>
    <dbReference type="NCBI Taxonomy" id="1520892"/>
    <lineage>
        <taxon>Bacteria</taxon>
        <taxon>Pseudomonadati</taxon>
        <taxon>Bacteroidota</taxon>
        <taxon>Flavobacteriia</taxon>
        <taxon>Flavobacteriales</taxon>
        <taxon>Flavobacteriaceae</taxon>
        <taxon>Mariniflexile</taxon>
    </lineage>
</organism>
<keyword evidence="3" id="KW-1185">Reference proteome</keyword>
<dbReference type="Gene3D" id="2.170.120.40">
    <property type="entry name" value="YbbR-like domain"/>
    <property type="match status" value="1"/>
</dbReference>
<dbReference type="PANTHER" id="PTHR37804:SF1">
    <property type="entry name" value="CDAA REGULATORY PROTEIN CDAR"/>
    <property type="match status" value="1"/>
</dbReference>
<evidence type="ECO:0000313" key="2">
    <source>
        <dbReference type="EMBL" id="MFB9057881.1"/>
    </source>
</evidence>
<dbReference type="Proteomes" id="UP001589585">
    <property type="component" value="Unassembled WGS sequence"/>
</dbReference>
<protein>
    <submittedName>
        <fullName evidence="2">YbbR-like domain-containing protein</fullName>
    </submittedName>
</protein>
<reference evidence="2 3" key="1">
    <citation type="submission" date="2024-09" db="EMBL/GenBank/DDBJ databases">
        <authorList>
            <person name="Sun Q."/>
            <person name="Mori K."/>
        </authorList>
    </citation>
    <scope>NUCLEOTIDE SEQUENCE [LARGE SCALE GENOMIC DNA]</scope>
    <source>
        <strain evidence="2 3">CECT 8622</strain>
    </source>
</reference>
<dbReference type="Gene3D" id="2.170.120.30">
    <property type="match status" value="1"/>
</dbReference>
<evidence type="ECO:0000313" key="3">
    <source>
        <dbReference type="Proteomes" id="UP001589585"/>
    </source>
</evidence>
<dbReference type="InterPro" id="IPR053154">
    <property type="entry name" value="c-di-AMP_regulator"/>
</dbReference>
<keyword evidence="1" id="KW-0472">Membrane</keyword>